<gene>
    <name evidence="2" type="ORF">PBAH0796_LOCUS22947</name>
</gene>
<reference evidence="2" key="1">
    <citation type="submission" date="2021-01" db="EMBL/GenBank/DDBJ databases">
        <authorList>
            <person name="Corre E."/>
            <person name="Pelletier E."/>
            <person name="Niang G."/>
            <person name="Scheremetjew M."/>
            <person name="Finn R."/>
            <person name="Kale V."/>
            <person name="Holt S."/>
            <person name="Cochrane G."/>
            <person name="Meng A."/>
            <person name="Brown T."/>
            <person name="Cohen L."/>
        </authorList>
    </citation>
    <scope>NUCLEOTIDE SEQUENCE</scope>
    <source>
        <strain evidence="2">Pbaha01</strain>
    </source>
</reference>
<feature type="coiled-coil region" evidence="1">
    <location>
        <begin position="22"/>
        <end position="102"/>
    </location>
</feature>
<organism evidence="2">
    <name type="scientific">Pyrodinium bahamense</name>
    <dbReference type="NCBI Taxonomy" id="73915"/>
    <lineage>
        <taxon>Eukaryota</taxon>
        <taxon>Sar</taxon>
        <taxon>Alveolata</taxon>
        <taxon>Dinophyceae</taxon>
        <taxon>Gonyaulacales</taxon>
        <taxon>Pyrocystaceae</taxon>
        <taxon>Pyrodinium</taxon>
    </lineage>
</organism>
<evidence type="ECO:0000256" key="1">
    <source>
        <dbReference type="SAM" id="Coils"/>
    </source>
</evidence>
<proteinExistence type="predicted"/>
<protein>
    <submittedName>
        <fullName evidence="2">Uncharacterized protein</fullName>
    </submittedName>
</protein>
<sequence length="178" mass="19203">MAVVASTVAVSVAALTTSAAVIRLQRRDIAKLQQQVHNLMERAKQFESVPKMMSMKRRESELTTRNSIGKLEADTTKANEQVATLQEQVEVMLEMVDGLQQKVTTLESVPKMISIKPKAPHGAAEQPGKSEASVAMTNAQVLDLDATLETFQRRLSALEASPATGCLPCGALRATTKA</sequence>
<accession>A0A7S0FRM3</accession>
<name>A0A7S0FRM3_9DINO</name>
<dbReference type="EMBL" id="HBEG01037617">
    <property type="protein sequence ID" value="CAD8376706.1"/>
    <property type="molecule type" value="Transcribed_RNA"/>
</dbReference>
<evidence type="ECO:0000313" key="2">
    <source>
        <dbReference type="EMBL" id="CAD8376706.1"/>
    </source>
</evidence>
<keyword evidence="1" id="KW-0175">Coiled coil</keyword>
<dbReference type="AlphaFoldDB" id="A0A7S0FRM3"/>